<evidence type="ECO:0000313" key="7">
    <source>
        <dbReference type="Proteomes" id="UP001212997"/>
    </source>
</evidence>
<comment type="caution">
    <text evidence="6">The sequence shown here is derived from an EMBL/GenBank/DDBJ whole genome shotgun (WGS) entry which is preliminary data.</text>
</comment>
<accession>A0AAD5YG90</accession>
<proteinExistence type="predicted"/>
<protein>
    <recommendedName>
        <fullName evidence="8">Nuclear pore complex protein Nup160</fullName>
    </recommendedName>
</protein>
<dbReference type="Pfam" id="PF23300">
    <property type="entry name" value="HEAT_Nup120"/>
    <property type="match status" value="1"/>
</dbReference>
<evidence type="ECO:0000259" key="5">
    <source>
        <dbReference type="Pfam" id="PF23300"/>
    </source>
</evidence>
<evidence type="ECO:0000256" key="1">
    <source>
        <dbReference type="ARBA" id="ARBA00004123"/>
    </source>
</evidence>
<feature type="domain" description="Nucleoporin nup120-like HEAT repeat" evidence="5">
    <location>
        <begin position="801"/>
        <end position="965"/>
    </location>
</feature>
<comment type="subcellular location">
    <subcellularLocation>
        <location evidence="1">Nucleus</location>
    </subcellularLocation>
</comment>
<dbReference type="InterPro" id="IPR059141">
    <property type="entry name" value="Beta-prop_Nup120_160"/>
</dbReference>
<dbReference type="GO" id="GO:0005643">
    <property type="term" value="C:nuclear pore"/>
    <property type="evidence" value="ECO:0007669"/>
    <property type="project" value="TreeGrafter"/>
</dbReference>
<dbReference type="PANTHER" id="PTHR21286">
    <property type="entry name" value="NUCLEAR PORE COMPLEX PROTEIN NUP160"/>
    <property type="match status" value="1"/>
</dbReference>
<gene>
    <name evidence="6" type="ORF">NLI96_g6121</name>
</gene>
<evidence type="ECO:0000259" key="4">
    <source>
        <dbReference type="Pfam" id="PF11715"/>
    </source>
</evidence>
<dbReference type="GO" id="GO:0017056">
    <property type="term" value="F:structural constituent of nuclear pore"/>
    <property type="evidence" value="ECO:0007669"/>
    <property type="project" value="TreeGrafter"/>
</dbReference>
<keyword evidence="3" id="KW-0539">Nucleus</keyword>
<dbReference type="EMBL" id="JANAWD010000217">
    <property type="protein sequence ID" value="KAJ3483719.1"/>
    <property type="molecule type" value="Genomic_DNA"/>
</dbReference>
<evidence type="ECO:0000313" key="6">
    <source>
        <dbReference type="EMBL" id="KAJ3483719.1"/>
    </source>
</evidence>
<name>A0AAD5YG90_9APHY</name>
<dbReference type="PANTHER" id="PTHR21286:SF0">
    <property type="entry name" value="NUCLEAR PORE COMPLEX PROTEIN NUP160"/>
    <property type="match status" value="1"/>
</dbReference>
<feature type="domain" description="Nucleoporin Nup120/160 beta-propeller" evidence="4">
    <location>
        <begin position="61"/>
        <end position="527"/>
    </location>
</feature>
<reference evidence="6" key="1">
    <citation type="submission" date="2022-07" db="EMBL/GenBank/DDBJ databases">
        <title>Genome Sequence of Physisporinus lineatus.</title>
        <authorList>
            <person name="Buettner E."/>
        </authorList>
    </citation>
    <scope>NUCLEOTIDE SEQUENCE</scope>
    <source>
        <strain evidence="6">VT162</strain>
    </source>
</reference>
<dbReference type="Proteomes" id="UP001212997">
    <property type="component" value="Unassembled WGS sequence"/>
</dbReference>
<evidence type="ECO:0000256" key="3">
    <source>
        <dbReference type="ARBA" id="ARBA00023242"/>
    </source>
</evidence>
<sequence>MDGKVIVASQVSSLFTPSQATNIVLRTKQAHTPLPNSTTDSDPPLEHAIYASVFHSSHTGTILLRLLHGGLVVELISLTHDAPPLRIIYPASVVPSPSVVLYHSRELHVIAVISNGSLFRVVIPLYQDGTLWNTFTTNHEFSREYVISKLKGETQGALVAVQDAHFLVVGLPDGSLLRIEAKRVANENEDDLWEESIHNHTSFLNSFKTLLNPSLPEGQEIISIATLPTEMGYVWTMSRDRTLRQWSVVGCVWSRTVSHNSVNRSFTSSPGPAPTALLAREPQRLLFAFTHGDQEYVLAFIPTETSPTSGGFFELFRLSGGSVVDTAFVECSAGTIHNHLHDFMVVGGVLHTVWDYQGQAIVESKKIMDKDAPWERVTHPQESELTPDYLDELLLYPGSLAERFFEAIMRPGVFSPLTLHTALNQYIGECLSLPLPANSHPPQLLTSYPTIGENIAAVVGCTVKLLKDSKTGAPHYSDYWNALKRDWEGFIARCREIERSARWPLALGATEPGGDIFIIERERFGTIAREDPPLHLYRFLCLSVPLERKYSLLEVVWTLRTKLGQQAMVMLERNLIEISHQEIAFSYADIIQDQVGRSSFRDDLDEGLESWILGRLQTIDDIAKTTRAAFEIVNDYEDKVKGEEEEVELLLPSSHTEWRKALTTSYAASSIHARYELCLALMTLLFFLHDELHKWDPSLLAQIFAIFRGISVLRYTSRLPAGKSTQQEQEPDDDVISRMRNMNVSSGRSQYSPTFSLVHRLLPPLEPTSDIFVAAHRFLDTSGLLDSYSPASTSAHEIMYCERLRLLGYLDAAKESLTWLPRTPGASYVSARLLLDECQYDDAATAFGGLAASFGLDSGLLNEDRNPLAAVLPGAQLFESDFHFYIHVASLFRNSGVICYDVQFSQLALSVPPPDSGDLSTLWYNVIRGLIDLGRYEDAYNSIVSSPYDKMNRECVSQLVHRMCEDHAVDRLMSFNFASLADEVEDCLSFRARNADPRIRPFYSIILYTWYVSRGDHRNAAMVMYQRARKLGTLRTTPEEFLAISELQLEAYAVSINSLSLIDEKSAWFTLPIMSPESKLEPRKRRKLSKYIPEDRYAPETRNTEIVEMGDIRYEYALVSAQLALLRIDPQFLSASELLHSPTSIVLRLAQASRFNTAMRAARAMGVDMTDIFAHLTNLCLRLGHNPDATLCLRGQEISQSVVGDTYGSHLNVMMALKIIAATPLAGTHIGGTSFSTSGVLVSDKALAQERPKNASATWLPYNLIDQVIIAAEAQADLSAKGVALRKELRTEIGNRLKLVQTLSPQPRS</sequence>
<dbReference type="InterPro" id="IPR021717">
    <property type="entry name" value="Nucleoporin_Nup160"/>
</dbReference>
<dbReference type="InterPro" id="IPR056548">
    <property type="entry name" value="HEAT_Nup120"/>
</dbReference>
<organism evidence="6 7">
    <name type="scientific">Meripilus lineatus</name>
    <dbReference type="NCBI Taxonomy" id="2056292"/>
    <lineage>
        <taxon>Eukaryota</taxon>
        <taxon>Fungi</taxon>
        <taxon>Dikarya</taxon>
        <taxon>Basidiomycota</taxon>
        <taxon>Agaricomycotina</taxon>
        <taxon>Agaricomycetes</taxon>
        <taxon>Polyporales</taxon>
        <taxon>Meripilaceae</taxon>
        <taxon>Meripilus</taxon>
    </lineage>
</organism>
<evidence type="ECO:0008006" key="8">
    <source>
        <dbReference type="Google" id="ProtNLM"/>
    </source>
</evidence>
<dbReference type="Pfam" id="PF11715">
    <property type="entry name" value="Beta-prop_Nup120_160"/>
    <property type="match status" value="1"/>
</dbReference>
<keyword evidence="2" id="KW-0813">Transport</keyword>
<keyword evidence="7" id="KW-1185">Reference proteome</keyword>
<evidence type="ECO:0000256" key="2">
    <source>
        <dbReference type="ARBA" id="ARBA00022448"/>
    </source>
</evidence>